<dbReference type="EMBL" id="KV418768">
    <property type="protein sequence ID" value="KZP02262.1"/>
    <property type="molecule type" value="Genomic_DNA"/>
</dbReference>
<proteinExistence type="predicted"/>
<organism evidence="1 2">
    <name type="scientific">Athelia psychrophila</name>
    <dbReference type="NCBI Taxonomy" id="1759441"/>
    <lineage>
        <taxon>Eukaryota</taxon>
        <taxon>Fungi</taxon>
        <taxon>Dikarya</taxon>
        <taxon>Basidiomycota</taxon>
        <taxon>Agaricomycotina</taxon>
        <taxon>Agaricomycetes</taxon>
        <taxon>Agaricomycetidae</taxon>
        <taxon>Atheliales</taxon>
        <taxon>Atheliaceae</taxon>
        <taxon>Athelia</taxon>
    </lineage>
</organism>
<evidence type="ECO:0000313" key="1">
    <source>
        <dbReference type="EMBL" id="KZP02262.1"/>
    </source>
</evidence>
<accession>A0A167SUS1</accession>
<reference evidence="1 2" key="1">
    <citation type="journal article" date="2016" name="Mol. Biol. Evol.">
        <title>Comparative Genomics of Early-Diverging Mushroom-Forming Fungi Provides Insights into the Origins of Lignocellulose Decay Capabilities.</title>
        <authorList>
            <person name="Nagy L.G."/>
            <person name="Riley R."/>
            <person name="Tritt A."/>
            <person name="Adam C."/>
            <person name="Daum C."/>
            <person name="Floudas D."/>
            <person name="Sun H."/>
            <person name="Yadav J.S."/>
            <person name="Pangilinan J."/>
            <person name="Larsson K.H."/>
            <person name="Matsuura K."/>
            <person name="Barry K."/>
            <person name="Labutti K."/>
            <person name="Kuo R."/>
            <person name="Ohm R.A."/>
            <person name="Bhattacharya S.S."/>
            <person name="Shirouzu T."/>
            <person name="Yoshinaga Y."/>
            <person name="Martin F.M."/>
            <person name="Grigoriev I.V."/>
            <person name="Hibbett D.S."/>
        </authorList>
    </citation>
    <scope>NUCLEOTIDE SEQUENCE [LARGE SCALE GENOMIC DNA]</scope>
    <source>
        <strain evidence="1 2">CBS 109695</strain>
    </source>
</reference>
<evidence type="ECO:0000313" key="2">
    <source>
        <dbReference type="Proteomes" id="UP000076532"/>
    </source>
</evidence>
<sequence length="141" mass="15747">MSLEDDDIHVNTASNDLFAMTGLVEERLAARPNILSLRLAINDWYFVETNADIAQYVWISYCELSDTEFTARMTNLADTGDTLVSLLLGAIAVDGLGSSIEVDVVELVKTMHCAVCELRTRLGWIRDGLIHDYPELLTPRQ</sequence>
<name>A0A167SUS1_9AGAM</name>
<dbReference type="Proteomes" id="UP000076532">
    <property type="component" value="Unassembled WGS sequence"/>
</dbReference>
<gene>
    <name evidence="1" type="ORF">FIBSPDRAFT_970219</name>
</gene>
<dbReference type="OrthoDB" id="10405127at2759"/>
<dbReference type="AlphaFoldDB" id="A0A167SUS1"/>
<keyword evidence="2" id="KW-1185">Reference proteome</keyword>
<protein>
    <submittedName>
        <fullName evidence="1">Uncharacterized protein</fullName>
    </submittedName>
</protein>